<proteinExistence type="predicted"/>
<evidence type="ECO:0000313" key="2">
    <source>
        <dbReference type="Proteomes" id="UP000499080"/>
    </source>
</evidence>
<organism evidence="1 2">
    <name type="scientific">Araneus ventricosus</name>
    <name type="common">Orbweaver spider</name>
    <name type="synonym">Epeira ventricosa</name>
    <dbReference type="NCBI Taxonomy" id="182803"/>
    <lineage>
        <taxon>Eukaryota</taxon>
        <taxon>Metazoa</taxon>
        <taxon>Ecdysozoa</taxon>
        <taxon>Arthropoda</taxon>
        <taxon>Chelicerata</taxon>
        <taxon>Arachnida</taxon>
        <taxon>Araneae</taxon>
        <taxon>Araneomorphae</taxon>
        <taxon>Entelegynae</taxon>
        <taxon>Araneoidea</taxon>
        <taxon>Araneidae</taxon>
        <taxon>Araneus</taxon>
    </lineage>
</organism>
<protein>
    <recommendedName>
        <fullName evidence="3">Integrase zinc-binding domain-containing protein</fullName>
    </recommendedName>
</protein>
<keyword evidence="2" id="KW-1185">Reference proteome</keyword>
<gene>
    <name evidence="1" type="ORF">AVEN_52743_1</name>
</gene>
<dbReference type="AlphaFoldDB" id="A0A4Y2P5B8"/>
<sequence length="122" mass="14473">MLTTQLRERFWIPKRQEFVRAHLRRYVQCKKLTSKKVHPYPSPLTPDRVHQVATFQITGEDLTEHLSLRKGNKAWIVLFTCAVYRAFQTDLVTSHSAKSSQKFHNACIMMFLVKERKMFYSL</sequence>
<comment type="caution">
    <text evidence="1">The sequence shown here is derived from an EMBL/GenBank/DDBJ whole genome shotgun (WGS) entry which is preliminary data.</text>
</comment>
<evidence type="ECO:0000313" key="1">
    <source>
        <dbReference type="EMBL" id="GBN46252.1"/>
    </source>
</evidence>
<dbReference type="Proteomes" id="UP000499080">
    <property type="component" value="Unassembled WGS sequence"/>
</dbReference>
<dbReference type="EMBL" id="BGPR01010457">
    <property type="protein sequence ID" value="GBN46252.1"/>
    <property type="molecule type" value="Genomic_DNA"/>
</dbReference>
<accession>A0A4Y2P5B8</accession>
<dbReference type="OrthoDB" id="6434541at2759"/>
<evidence type="ECO:0008006" key="3">
    <source>
        <dbReference type="Google" id="ProtNLM"/>
    </source>
</evidence>
<name>A0A4Y2P5B8_ARAVE</name>
<reference evidence="1 2" key="1">
    <citation type="journal article" date="2019" name="Sci. Rep.">
        <title>Orb-weaving spider Araneus ventricosus genome elucidates the spidroin gene catalogue.</title>
        <authorList>
            <person name="Kono N."/>
            <person name="Nakamura H."/>
            <person name="Ohtoshi R."/>
            <person name="Moran D.A.P."/>
            <person name="Shinohara A."/>
            <person name="Yoshida Y."/>
            <person name="Fujiwara M."/>
            <person name="Mori M."/>
            <person name="Tomita M."/>
            <person name="Arakawa K."/>
        </authorList>
    </citation>
    <scope>NUCLEOTIDE SEQUENCE [LARGE SCALE GENOMIC DNA]</scope>
</reference>